<dbReference type="Proteomes" id="UP000664781">
    <property type="component" value="Unassembled WGS sequence"/>
</dbReference>
<dbReference type="InterPro" id="IPR000772">
    <property type="entry name" value="Ricin_B_lectin"/>
</dbReference>
<dbReference type="Pfam" id="PF14200">
    <property type="entry name" value="RicinB_lectin_2"/>
    <property type="match status" value="1"/>
</dbReference>
<dbReference type="CDD" id="cd00161">
    <property type="entry name" value="beta-trefoil_Ricin-like"/>
    <property type="match status" value="1"/>
</dbReference>
<dbReference type="SUPFAM" id="SSF56219">
    <property type="entry name" value="DNase I-like"/>
    <property type="match status" value="1"/>
</dbReference>
<evidence type="ECO:0000259" key="2">
    <source>
        <dbReference type="Pfam" id="PF14200"/>
    </source>
</evidence>
<feature type="domain" description="Ricin B lectin" evidence="2">
    <location>
        <begin position="260"/>
        <end position="347"/>
    </location>
</feature>
<dbReference type="PROSITE" id="PS50231">
    <property type="entry name" value="RICIN_B_LECTIN"/>
    <property type="match status" value="1"/>
</dbReference>
<dbReference type="AlphaFoldDB" id="A0A939JSF1"/>
<dbReference type="Gene3D" id="3.60.10.10">
    <property type="entry name" value="Endonuclease/exonuclease/phosphatase"/>
    <property type="match status" value="1"/>
</dbReference>
<evidence type="ECO:0000256" key="1">
    <source>
        <dbReference type="SAM" id="SignalP"/>
    </source>
</evidence>
<dbReference type="InterPro" id="IPR035992">
    <property type="entry name" value="Ricin_B-like_lectins"/>
</dbReference>
<evidence type="ECO:0000313" key="4">
    <source>
        <dbReference type="Proteomes" id="UP000664781"/>
    </source>
</evidence>
<gene>
    <name evidence="3" type="ORF">J1792_18060</name>
</gene>
<dbReference type="EMBL" id="JAFMOF010000002">
    <property type="protein sequence ID" value="MBO0654614.1"/>
    <property type="molecule type" value="Genomic_DNA"/>
</dbReference>
<accession>A0A939JSF1</accession>
<dbReference type="RefSeq" id="WP_207247694.1">
    <property type="nucleotide sequence ID" value="NZ_JAFMOF010000002.1"/>
</dbReference>
<dbReference type="InterPro" id="IPR036691">
    <property type="entry name" value="Endo/exonu/phosph_ase_sf"/>
</dbReference>
<organism evidence="3 4">
    <name type="scientific">Streptomyces triculaminicus</name>
    <dbReference type="NCBI Taxonomy" id="2816232"/>
    <lineage>
        <taxon>Bacteria</taxon>
        <taxon>Bacillati</taxon>
        <taxon>Actinomycetota</taxon>
        <taxon>Actinomycetes</taxon>
        <taxon>Kitasatosporales</taxon>
        <taxon>Streptomycetaceae</taxon>
        <taxon>Streptomyces</taxon>
    </lineage>
</organism>
<reference evidence="3" key="1">
    <citation type="submission" date="2021-03" db="EMBL/GenBank/DDBJ databases">
        <title>Streptomyces strains.</title>
        <authorList>
            <person name="Lund M.B."/>
            <person name="Toerring T."/>
        </authorList>
    </citation>
    <scope>NUCLEOTIDE SEQUENCE</scope>
    <source>
        <strain evidence="3">JCM 4242</strain>
    </source>
</reference>
<sequence length="430" mass="47030">MSLTPSNKAPVTPVRRIGALVLAGVLACAMLLVGGGPAAAANPDTHRLATWNMQVGSDRWSGVRTLSRTFSVVALQEVPRAAPGGSHLLGQNGNIRSYLWDIGNGQFRYLHILNQRSRNLGIVTSFFPDSVHELTGGYRSALAAVRREDGTVFASVHAASNGGRPNDAAGLIRRVAGYASNNNIANWVVLGDFNRSPQAVANDGVPQNTRIYNSGQATQLSNNELDYAASNVNTQNWHATVNPNYGSDHWPVGFSTLRASGSPRDLTIHADNSDRLLDVYNGQSANGSHVIIYHANGASNQRWRLLPMGRSAETGQPLYRIQTLSSGKCLDVHRGQKSNNGDYLNIWDCHGPNGEPDPGGSQRDTQNFTLEHPNWRFPNVTVLRNISTRRVVNVDHNRTGDGTWLIQWPYQRNSDGTPAINETFYLHPRF</sequence>
<protein>
    <submittedName>
        <fullName evidence="3">RICIN domain-containing protein</fullName>
    </submittedName>
</protein>
<name>A0A939JSF1_9ACTN</name>
<keyword evidence="4" id="KW-1185">Reference proteome</keyword>
<keyword evidence="1" id="KW-0732">Signal</keyword>
<feature type="signal peptide" evidence="1">
    <location>
        <begin position="1"/>
        <end position="40"/>
    </location>
</feature>
<dbReference type="Gene3D" id="2.80.10.50">
    <property type="match status" value="1"/>
</dbReference>
<comment type="caution">
    <text evidence="3">The sequence shown here is derived from an EMBL/GenBank/DDBJ whole genome shotgun (WGS) entry which is preliminary data.</text>
</comment>
<proteinExistence type="predicted"/>
<feature type="chain" id="PRO_5036704611" evidence="1">
    <location>
        <begin position="41"/>
        <end position="430"/>
    </location>
</feature>
<evidence type="ECO:0000313" key="3">
    <source>
        <dbReference type="EMBL" id="MBO0654614.1"/>
    </source>
</evidence>
<dbReference type="SUPFAM" id="SSF50370">
    <property type="entry name" value="Ricin B-like lectins"/>
    <property type="match status" value="1"/>
</dbReference>